<dbReference type="GeneID" id="111112670"/>
<feature type="coiled-coil region" evidence="4">
    <location>
        <begin position="37"/>
        <end position="64"/>
    </location>
</feature>
<dbReference type="Pfam" id="PF00386">
    <property type="entry name" value="C1q"/>
    <property type="match status" value="1"/>
</dbReference>
<sequence length="271" mass="30272">MRIIVLVWLATCIVGNFATIFDSSNLLLKMMSRLEILERKSEKYDGLLQENELLKKLISELSTKVHNLEECKGFKDKEEIHNFEKLSSKVNASQSSKGSVGNENLIQIMPMTEAKQSDGTKDNVMLVSHINKRIDNPSPDQIAFYAYMSTITQANLPTYHILRFDVVVVNRGEGYHKDDGVFTVPRSGVYEFAWTIAIPTSGWVSVEIVVDGRVVGSSYAHGSDDWDFSTGIVVVQATSGDHVFIRMHQNGSGVINSDSRGRSSFSGWLLF</sequence>
<evidence type="ECO:0000256" key="1">
    <source>
        <dbReference type="ARBA" id="ARBA00004613"/>
    </source>
</evidence>
<reference evidence="7" key="1">
    <citation type="submission" date="2025-08" db="UniProtKB">
        <authorList>
            <consortium name="RefSeq"/>
        </authorList>
    </citation>
    <scope>IDENTIFICATION</scope>
    <source>
        <tissue evidence="7">Whole sample</tissue>
    </source>
</reference>
<dbReference type="PANTHER" id="PTHR22923">
    <property type="entry name" value="CEREBELLIN-RELATED"/>
    <property type="match status" value="1"/>
</dbReference>
<name>A0A8B8BRX4_CRAVI</name>
<keyword evidence="4" id="KW-0175">Coiled coil</keyword>
<evidence type="ECO:0000313" key="6">
    <source>
        <dbReference type="Proteomes" id="UP000694844"/>
    </source>
</evidence>
<dbReference type="SUPFAM" id="SSF49842">
    <property type="entry name" value="TNF-like"/>
    <property type="match status" value="1"/>
</dbReference>
<evidence type="ECO:0000259" key="5">
    <source>
        <dbReference type="PROSITE" id="PS50871"/>
    </source>
</evidence>
<evidence type="ECO:0000256" key="2">
    <source>
        <dbReference type="ARBA" id="ARBA00022525"/>
    </source>
</evidence>
<dbReference type="AlphaFoldDB" id="A0A8B8BRX4"/>
<protein>
    <submittedName>
        <fullName evidence="7">Collagen alpha-1(VIII) chain-like</fullName>
    </submittedName>
</protein>
<evidence type="ECO:0000313" key="7">
    <source>
        <dbReference type="RefSeq" id="XP_022306088.1"/>
    </source>
</evidence>
<accession>A0A8B8BRX4</accession>
<dbReference type="KEGG" id="cvn:111112670"/>
<dbReference type="InterPro" id="IPR050822">
    <property type="entry name" value="Cerebellin_Synaptic_Org"/>
</dbReference>
<gene>
    <name evidence="7" type="primary">LOC111112670</name>
</gene>
<dbReference type="RefSeq" id="XP_022306088.1">
    <property type="nucleotide sequence ID" value="XM_022450380.1"/>
</dbReference>
<dbReference type="Gene3D" id="2.60.120.40">
    <property type="match status" value="1"/>
</dbReference>
<evidence type="ECO:0000256" key="3">
    <source>
        <dbReference type="ARBA" id="ARBA00022729"/>
    </source>
</evidence>
<dbReference type="SMART" id="SM00110">
    <property type="entry name" value="C1Q"/>
    <property type="match status" value="1"/>
</dbReference>
<dbReference type="PROSITE" id="PS50871">
    <property type="entry name" value="C1Q"/>
    <property type="match status" value="1"/>
</dbReference>
<dbReference type="InterPro" id="IPR001073">
    <property type="entry name" value="C1q_dom"/>
</dbReference>
<keyword evidence="3" id="KW-0732">Signal</keyword>
<proteinExistence type="predicted"/>
<dbReference type="PANTHER" id="PTHR22923:SF116">
    <property type="entry name" value="C1Q DOMAIN-CONTAINING PROTEIN"/>
    <property type="match status" value="1"/>
</dbReference>
<keyword evidence="6" id="KW-1185">Reference proteome</keyword>
<dbReference type="OrthoDB" id="6080680at2759"/>
<comment type="subcellular location">
    <subcellularLocation>
        <location evidence="1">Secreted</location>
    </subcellularLocation>
</comment>
<organism evidence="6 7">
    <name type="scientific">Crassostrea virginica</name>
    <name type="common">Eastern oyster</name>
    <dbReference type="NCBI Taxonomy" id="6565"/>
    <lineage>
        <taxon>Eukaryota</taxon>
        <taxon>Metazoa</taxon>
        <taxon>Spiralia</taxon>
        <taxon>Lophotrochozoa</taxon>
        <taxon>Mollusca</taxon>
        <taxon>Bivalvia</taxon>
        <taxon>Autobranchia</taxon>
        <taxon>Pteriomorphia</taxon>
        <taxon>Ostreida</taxon>
        <taxon>Ostreoidea</taxon>
        <taxon>Ostreidae</taxon>
        <taxon>Crassostrea</taxon>
    </lineage>
</organism>
<evidence type="ECO:0000256" key="4">
    <source>
        <dbReference type="SAM" id="Coils"/>
    </source>
</evidence>
<dbReference type="GO" id="GO:0005576">
    <property type="term" value="C:extracellular region"/>
    <property type="evidence" value="ECO:0007669"/>
    <property type="project" value="UniProtKB-SubCell"/>
</dbReference>
<dbReference type="PRINTS" id="PR00007">
    <property type="entry name" value="COMPLEMNTC1Q"/>
</dbReference>
<feature type="domain" description="C1q" evidence="5">
    <location>
        <begin position="137"/>
        <end position="271"/>
    </location>
</feature>
<keyword evidence="2" id="KW-0964">Secreted</keyword>
<dbReference type="InterPro" id="IPR008983">
    <property type="entry name" value="Tumour_necrosis_fac-like_dom"/>
</dbReference>
<dbReference type="Proteomes" id="UP000694844">
    <property type="component" value="Chromosome 9"/>
</dbReference>